<evidence type="ECO:0000256" key="11">
    <source>
        <dbReference type="SAM" id="MobiDB-lite"/>
    </source>
</evidence>
<dbReference type="PRINTS" id="PR01032">
    <property type="entry name" value="PHAGEIV"/>
</dbReference>
<dbReference type="InterPro" id="IPR038591">
    <property type="entry name" value="NolW-like_sf"/>
</dbReference>
<evidence type="ECO:0000256" key="4">
    <source>
        <dbReference type="ARBA" id="ARBA00022452"/>
    </source>
</evidence>
<evidence type="ECO:0000256" key="2">
    <source>
        <dbReference type="ARBA" id="ARBA00006980"/>
    </source>
</evidence>
<dbReference type="AlphaFoldDB" id="A0A549SDQ4"/>
<comment type="subcellular location">
    <subcellularLocation>
        <location evidence="1 10">Cell outer membrane</location>
    </subcellularLocation>
</comment>
<feature type="domain" description="Type II/III secretion system secretin-like" evidence="12">
    <location>
        <begin position="549"/>
        <end position="711"/>
    </location>
</feature>
<organism evidence="15 16">
    <name type="scientific">Methylosinus sporium</name>
    <dbReference type="NCBI Taxonomy" id="428"/>
    <lineage>
        <taxon>Bacteria</taxon>
        <taxon>Pseudomonadati</taxon>
        <taxon>Pseudomonadota</taxon>
        <taxon>Alphaproteobacteria</taxon>
        <taxon>Hyphomicrobiales</taxon>
        <taxon>Methylocystaceae</taxon>
        <taxon>Methylosinus</taxon>
    </lineage>
</organism>
<keyword evidence="8" id="KW-0472">Membrane</keyword>
<evidence type="ECO:0000259" key="14">
    <source>
        <dbReference type="Pfam" id="PF21305"/>
    </source>
</evidence>
<evidence type="ECO:0000256" key="5">
    <source>
        <dbReference type="ARBA" id="ARBA00022692"/>
    </source>
</evidence>
<feature type="domain" description="NolW-like" evidence="13">
    <location>
        <begin position="167"/>
        <end position="226"/>
    </location>
</feature>
<dbReference type="Proteomes" id="UP000316781">
    <property type="component" value="Unassembled WGS sequence"/>
</dbReference>
<dbReference type="Gene3D" id="3.55.50.30">
    <property type="match status" value="1"/>
</dbReference>
<accession>A0A549SDQ4</accession>
<proteinExistence type="inferred from homology"/>
<reference evidence="15 16" key="1">
    <citation type="submission" date="2019-07" db="EMBL/GenBank/DDBJ databases">
        <title>Ln-dependent methylotrophs.</title>
        <authorList>
            <person name="Tani A."/>
        </authorList>
    </citation>
    <scope>NUCLEOTIDE SEQUENCE [LARGE SCALE GENOMIC DNA]</scope>
    <source>
        <strain evidence="15 16">SM89A</strain>
    </source>
</reference>
<dbReference type="InterPro" id="IPR001775">
    <property type="entry name" value="GspD/PilQ"/>
</dbReference>
<dbReference type="EMBL" id="VJMF01000097">
    <property type="protein sequence ID" value="TRL26598.1"/>
    <property type="molecule type" value="Genomic_DNA"/>
</dbReference>
<dbReference type="GO" id="GO:0015627">
    <property type="term" value="C:type II protein secretion system complex"/>
    <property type="evidence" value="ECO:0007669"/>
    <property type="project" value="InterPro"/>
</dbReference>
<dbReference type="PANTHER" id="PTHR30332">
    <property type="entry name" value="PROBABLE GENERAL SECRETION PATHWAY PROTEIN D"/>
    <property type="match status" value="1"/>
</dbReference>
<evidence type="ECO:0000256" key="7">
    <source>
        <dbReference type="ARBA" id="ARBA00022927"/>
    </source>
</evidence>
<evidence type="ECO:0000259" key="13">
    <source>
        <dbReference type="Pfam" id="PF03958"/>
    </source>
</evidence>
<dbReference type="PANTHER" id="PTHR30332:SF25">
    <property type="entry name" value="SECRETIN XPSD"/>
    <property type="match status" value="1"/>
</dbReference>
<sequence length="750" mass="79559">MTGVGPGDSVESVRTADLTARFPYLADHPRREKQTPPMLFPGAGGQRTTKAAEPLASTPSPPGAAERGDGVEINFDQADVQTVAKALLGDALGLNFVVDARITTPITLVATAPIARKDVLPAVESALRMSNAALVRDHDVIRIVPINEANGTGPVTFGADQPGFGVTIVPLRYTSAAAVVKAAENFVTRANMIRADTARNFVLVQGPTNDRYAVLNMIAALDVEWMRNQSVGVYPLKSTSPATLVRELEQIFETGEGAQGAGAVKFQPIARMNAVMAITPSPRTLERVTQWVRRLDRSDTTGTTVRIYRLENGNATKIAKILSDIFVGKGAGSTSESATSQIAPGASAAQSKLDAVSAGSAFGNNASTGANSRQAGVASAGQGQGANQIAASFENFNEKKEADAEAKSDASSPGSLPRGVFQNVRITADSSNNSIIVYSSQDDYRVIERSLRELDRPQLQVAIEATVAEVSLTDQLQYGVQYYLGNATRANGSMTNATTAAAMQASDSQSTDATTSASATATSLVLQRVLPGFNLVLGSEARPHLILNALSTLTSVKVLSAPSLVVADNQPALLQVGQEIPISTGTATNILSNTNSVVNSYQRRDTGVILKVWPHVHANGTIQLEVEQEISNATSTSLTPTISQRRVHSTISVTSGQTVMLGGMISEQENNTLDGLPVLRRIAYLGDLFGNTDKTKNRQEIIVFIRPQIIRDGFDAQGVAEEFRSRLESMRGASPLVNASALSRDHRVRK</sequence>
<dbReference type="InterPro" id="IPR013356">
    <property type="entry name" value="T2SS_GspD"/>
</dbReference>
<evidence type="ECO:0000256" key="8">
    <source>
        <dbReference type="ARBA" id="ARBA00023136"/>
    </source>
</evidence>
<evidence type="ECO:0000256" key="3">
    <source>
        <dbReference type="ARBA" id="ARBA00022448"/>
    </source>
</evidence>
<dbReference type="InterPro" id="IPR049371">
    <property type="entry name" value="GspD-like_N0"/>
</dbReference>
<dbReference type="Pfam" id="PF03958">
    <property type="entry name" value="Secretin_N"/>
    <property type="match status" value="3"/>
</dbReference>
<keyword evidence="9" id="KW-0998">Cell outer membrane</keyword>
<comment type="caution">
    <text evidence="15">The sequence shown here is derived from an EMBL/GenBank/DDBJ whole genome shotgun (WGS) entry which is preliminary data.</text>
</comment>
<feature type="domain" description="NolW-like" evidence="13">
    <location>
        <begin position="305"/>
        <end position="460"/>
    </location>
</feature>
<dbReference type="Pfam" id="PF00263">
    <property type="entry name" value="Secretin"/>
    <property type="match status" value="1"/>
</dbReference>
<dbReference type="PRINTS" id="PR00811">
    <property type="entry name" value="BCTERIALGSPD"/>
</dbReference>
<feature type="domain" description="GspD-like N0" evidence="14">
    <location>
        <begin position="73"/>
        <end position="143"/>
    </location>
</feature>
<dbReference type="InterPro" id="IPR050810">
    <property type="entry name" value="Bact_Secretion_Sys_Channel"/>
</dbReference>
<dbReference type="NCBIfam" id="TIGR02517">
    <property type="entry name" value="type_II_gspD"/>
    <property type="match status" value="1"/>
</dbReference>
<evidence type="ECO:0000256" key="9">
    <source>
        <dbReference type="ARBA" id="ARBA00023237"/>
    </source>
</evidence>
<dbReference type="InterPro" id="IPR004846">
    <property type="entry name" value="T2SS/T3SS_dom"/>
</dbReference>
<evidence type="ECO:0000256" key="6">
    <source>
        <dbReference type="ARBA" id="ARBA00022729"/>
    </source>
</evidence>
<keyword evidence="3 10" id="KW-0813">Transport</keyword>
<evidence type="ECO:0000313" key="16">
    <source>
        <dbReference type="Proteomes" id="UP000316781"/>
    </source>
</evidence>
<dbReference type="GO" id="GO:0015628">
    <property type="term" value="P:protein secretion by the type II secretion system"/>
    <property type="evidence" value="ECO:0007669"/>
    <property type="project" value="InterPro"/>
</dbReference>
<dbReference type="InterPro" id="IPR005644">
    <property type="entry name" value="NolW-like"/>
</dbReference>
<keyword evidence="7" id="KW-0653">Protein transport</keyword>
<evidence type="ECO:0000256" key="1">
    <source>
        <dbReference type="ARBA" id="ARBA00004442"/>
    </source>
</evidence>
<dbReference type="Pfam" id="PF21305">
    <property type="entry name" value="type_II_gspD_N0"/>
    <property type="match status" value="1"/>
</dbReference>
<evidence type="ECO:0000259" key="12">
    <source>
        <dbReference type="Pfam" id="PF00263"/>
    </source>
</evidence>
<dbReference type="GO" id="GO:0009279">
    <property type="term" value="C:cell outer membrane"/>
    <property type="evidence" value="ECO:0007669"/>
    <property type="project" value="UniProtKB-SubCell"/>
</dbReference>
<keyword evidence="5" id="KW-0812">Transmembrane</keyword>
<keyword evidence="4" id="KW-1134">Transmembrane beta strand</keyword>
<feature type="region of interest" description="Disordered" evidence="11">
    <location>
        <begin position="21"/>
        <end position="67"/>
    </location>
</feature>
<comment type="similarity">
    <text evidence="2">Belongs to the bacterial secretin family. GSP D subfamily.</text>
</comment>
<gene>
    <name evidence="15" type="primary">gspD</name>
    <name evidence="15" type="ORF">FM996_19420</name>
</gene>
<name>A0A549SDQ4_METSR</name>
<evidence type="ECO:0000256" key="10">
    <source>
        <dbReference type="RuleBase" id="RU004004"/>
    </source>
</evidence>
<evidence type="ECO:0000313" key="15">
    <source>
        <dbReference type="EMBL" id="TRL26598.1"/>
    </source>
</evidence>
<feature type="domain" description="NolW-like" evidence="13">
    <location>
        <begin position="232"/>
        <end position="297"/>
    </location>
</feature>
<dbReference type="Gene3D" id="3.30.1370.120">
    <property type="match status" value="3"/>
</dbReference>
<keyword evidence="6" id="KW-0732">Signal</keyword>
<protein>
    <submittedName>
        <fullName evidence="15">Type II secretion system protein GspD</fullName>
    </submittedName>
</protein>